<evidence type="ECO:0000256" key="7">
    <source>
        <dbReference type="ARBA" id="ARBA00023002"/>
    </source>
</evidence>
<reference evidence="13 14" key="1">
    <citation type="submission" date="2016-10" db="EMBL/GenBank/DDBJ databases">
        <authorList>
            <person name="de Groot N.N."/>
        </authorList>
    </citation>
    <scope>NUCLEOTIDE SEQUENCE [LARGE SCALE GENOMIC DNA]</scope>
    <source>
        <strain evidence="13 14">DSM 19706</strain>
    </source>
</reference>
<dbReference type="EMBL" id="FOHK01000003">
    <property type="protein sequence ID" value="SES95474.1"/>
    <property type="molecule type" value="Genomic_DNA"/>
</dbReference>
<dbReference type="GO" id="GO:0005737">
    <property type="term" value="C:cytoplasm"/>
    <property type="evidence" value="ECO:0007669"/>
    <property type="project" value="TreeGrafter"/>
</dbReference>
<comment type="similarity">
    <text evidence="2 10">Belongs to the ketopantoate reductase family.</text>
</comment>
<accession>A0A1I0AMI7</accession>
<keyword evidence="7 10" id="KW-0560">Oxidoreductase</keyword>
<dbReference type="GO" id="GO:0015940">
    <property type="term" value="P:pantothenate biosynthetic process"/>
    <property type="evidence" value="ECO:0007669"/>
    <property type="project" value="UniProtKB-UniPathway"/>
</dbReference>
<dbReference type="InterPro" id="IPR013752">
    <property type="entry name" value="KPA_reductase"/>
</dbReference>
<dbReference type="AlphaFoldDB" id="A0A1I0AMI7"/>
<feature type="domain" description="Ketopantoate reductase C-terminal" evidence="12">
    <location>
        <begin position="176"/>
        <end position="299"/>
    </location>
</feature>
<protein>
    <recommendedName>
        <fullName evidence="4 10">2-dehydropantoate 2-reductase</fullName>
        <ecNumber evidence="3 10">1.1.1.169</ecNumber>
    </recommendedName>
    <alternativeName>
        <fullName evidence="8 10">Ketopantoate reductase</fullName>
    </alternativeName>
</protein>
<comment type="catalytic activity">
    <reaction evidence="9 10">
        <text>(R)-pantoate + NADP(+) = 2-dehydropantoate + NADPH + H(+)</text>
        <dbReference type="Rhea" id="RHEA:16233"/>
        <dbReference type="ChEBI" id="CHEBI:11561"/>
        <dbReference type="ChEBI" id="CHEBI:15378"/>
        <dbReference type="ChEBI" id="CHEBI:15980"/>
        <dbReference type="ChEBI" id="CHEBI:57783"/>
        <dbReference type="ChEBI" id="CHEBI:58349"/>
        <dbReference type="EC" id="1.1.1.169"/>
    </reaction>
</comment>
<keyword evidence="6 10" id="KW-0521">NADP</keyword>
<evidence type="ECO:0000259" key="11">
    <source>
        <dbReference type="Pfam" id="PF02558"/>
    </source>
</evidence>
<dbReference type="NCBIfam" id="TIGR00745">
    <property type="entry name" value="apbA_panE"/>
    <property type="match status" value="1"/>
</dbReference>
<dbReference type="InterPro" id="IPR036291">
    <property type="entry name" value="NAD(P)-bd_dom_sf"/>
</dbReference>
<keyword evidence="14" id="KW-1185">Reference proteome</keyword>
<dbReference type="InterPro" id="IPR013332">
    <property type="entry name" value="KPR_N"/>
</dbReference>
<evidence type="ECO:0000313" key="13">
    <source>
        <dbReference type="EMBL" id="SES95474.1"/>
    </source>
</evidence>
<dbReference type="OrthoDB" id="6530772at2"/>
<gene>
    <name evidence="13" type="ORF">SAMN05660429_00758</name>
</gene>
<evidence type="ECO:0000256" key="3">
    <source>
        <dbReference type="ARBA" id="ARBA00013014"/>
    </source>
</evidence>
<evidence type="ECO:0000313" key="14">
    <source>
        <dbReference type="Proteomes" id="UP000199308"/>
    </source>
</evidence>
<dbReference type="InterPro" id="IPR003710">
    <property type="entry name" value="ApbA"/>
</dbReference>
<organism evidence="13 14">
    <name type="scientific">Thalassotalea agarivorans</name>
    <name type="common">Thalassomonas agarivorans</name>
    <dbReference type="NCBI Taxonomy" id="349064"/>
    <lineage>
        <taxon>Bacteria</taxon>
        <taxon>Pseudomonadati</taxon>
        <taxon>Pseudomonadota</taxon>
        <taxon>Gammaproteobacteria</taxon>
        <taxon>Alteromonadales</taxon>
        <taxon>Colwelliaceae</taxon>
        <taxon>Thalassotalea</taxon>
    </lineage>
</organism>
<evidence type="ECO:0000256" key="9">
    <source>
        <dbReference type="ARBA" id="ARBA00048793"/>
    </source>
</evidence>
<dbReference type="STRING" id="349064.SAMN05660429_00758"/>
<dbReference type="SUPFAM" id="SSF51735">
    <property type="entry name" value="NAD(P)-binding Rossmann-fold domains"/>
    <property type="match status" value="1"/>
</dbReference>
<comment type="function">
    <text evidence="10">Catalyzes the NADPH-dependent reduction of ketopantoate into pantoic acid.</text>
</comment>
<proteinExistence type="inferred from homology"/>
<evidence type="ECO:0000259" key="12">
    <source>
        <dbReference type="Pfam" id="PF08546"/>
    </source>
</evidence>
<dbReference type="SUPFAM" id="SSF48179">
    <property type="entry name" value="6-phosphogluconate dehydrogenase C-terminal domain-like"/>
    <property type="match status" value="1"/>
</dbReference>
<sequence>MNIVVVGQGAMGLLWYGKLSRLNHQITLKASTEGFSLDPILQLTETSGSNSRYILKDCVPKDFRNANIVIVAVKSYQVNDAMLQLHRYINKNCVVIYTHNGLLDEEVYYPPTYDNIPSMLLLTTHGCKKHTTHHIEHTGEGRSMLGWLKDTGSVAHEKLITSVLNQALPTVTWHDDIKTQQWSKLAINCVINPLTAIHDVDNGALCDEQYKEDISTIIAEVVAVAKTQGIALDASMLEAQAIATANATASNTSSMRADLLAGRKSEIDEINGAIVALAKGKKVSVKLNESLVAQVKAKENA</sequence>
<dbReference type="InterPro" id="IPR008927">
    <property type="entry name" value="6-PGluconate_DH-like_C_sf"/>
</dbReference>
<feature type="domain" description="Ketopantoate reductase N-terminal" evidence="11">
    <location>
        <begin position="3"/>
        <end position="146"/>
    </location>
</feature>
<dbReference type="InterPro" id="IPR013328">
    <property type="entry name" value="6PGD_dom2"/>
</dbReference>
<evidence type="ECO:0000256" key="8">
    <source>
        <dbReference type="ARBA" id="ARBA00032024"/>
    </source>
</evidence>
<evidence type="ECO:0000256" key="1">
    <source>
        <dbReference type="ARBA" id="ARBA00004994"/>
    </source>
</evidence>
<dbReference type="EC" id="1.1.1.169" evidence="3 10"/>
<evidence type="ECO:0000256" key="5">
    <source>
        <dbReference type="ARBA" id="ARBA00022655"/>
    </source>
</evidence>
<dbReference type="InterPro" id="IPR050838">
    <property type="entry name" value="Ketopantoate_reductase"/>
</dbReference>
<dbReference type="Gene3D" id="1.10.1040.10">
    <property type="entry name" value="N-(1-d-carboxylethyl)-l-norvaline Dehydrogenase, domain 2"/>
    <property type="match status" value="1"/>
</dbReference>
<evidence type="ECO:0000256" key="6">
    <source>
        <dbReference type="ARBA" id="ARBA00022857"/>
    </source>
</evidence>
<dbReference type="RefSeq" id="WP_093327805.1">
    <property type="nucleotide sequence ID" value="NZ_AP027363.1"/>
</dbReference>
<comment type="pathway">
    <text evidence="1 10">Cofactor biosynthesis; (R)-pantothenate biosynthesis; (R)-pantoate from 3-methyl-2-oxobutanoate: step 2/2.</text>
</comment>
<dbReference type="UniPathway" id="UPA00028">
    <property type="reaction ID" value="UER00004"/>
</dbReference>
<dbReference type="GO" id="GO:0008677">
    <property type="term" value="F:2-dehydropantoate 2-reductase activity"/>
    <property type="evidence" value="ECO:0007669"/>
    <property type="project" value="UniProtKB-EC"/>
</dbReference>
<dbReference type="Pfam" id="PF08546">
    <property type="entry name" value="ApbA_C"/>
    <property type="match status" value="1"/>
</dbReference>
<dbReference type="Gene3D" id="3.40.50.720">
    <property type="entry name" value="NAD(P)-binding Rossmann-like Domain"/>
    <property type="match status" value="1"/>
</dbReference>
<dbReference type="PANTHER" id="PTHR43765:SF2">
    <property type="entry name" value="2-DEHYDROPANTOATE 2-REDUCTASE"/>
    <property type="match status" value="1"/>
</dbReference>
<keyword evidence="5 10" id="KW-0566">Pantothenate biosynthesis</keyword>
<name>A0A1I0AMI7_THASX</name>
<evidence type="ECO:0000256" key="10">
    <source>
        <dbReference type="RuleBase" id="RU362068"/>
    </source>
</evidence>
<dbReference type="PANTHER" id="PTHR43765">
    <property type="entry name" value="2-DEHYDROPANTOATE 2-REDUCTASE-RELATED"/>
    <property type="match status" value="1"/>
</dbReference>
<dbReference type="GO" id="GO:0050661">
    <property type="term" value="F:NADP binding"/>
    <property type="evidence" value="ECO:0007669"/>
    <property type="project" value="TreeGrafter"/>
</dbReference>
<dbReference type="FunFam" id="1.10.1040.10:FF:000017">
    <property type="entry name" value="2-dehydropantoate 2-reductase"/>
    <property type="match status" value="1"/>
</dbReference>
<dbReference type="Proteomes" id="UP000199308">
    <property type="component" value="Unassembled WGS sequence"/>
</dbReference>
<dbReference type="Pfam" id="PF02558">
    <property type="entry name" value="ApbA"/>
    <property type="match status" value="1"/>
</dbReference>
<evidence type="ECO:0000256" key="2">
    <source>
        <dbReference type="ARBA" id="ARBA00007870"/>
    </source>
</evidence>
<evidence type="ECO:0000256" key="4">
    <source>
        <dbReference type="ARBA" id="ARBA00019465"/>
    </source>
</evidence>